<evidence type="ECO:0000256" key="1">
    <source>
        <dbReference type="SAM" id="SignalP"/>
    </source>
</evidence>
<dbReference type="AlphaFoldDB" id="A0A8J6Y8T8"/>
<evidence type="ECO:0000313" key="3">
    <source>
        <dbReference type="Proteomes" id="UP000648239"/>
    </source>
</evidence>
<sequence>MFGQIALLLPACLILLSATATPPVEDPIGQAVQRAGNWLVSFPEEQLRFDAAIGLHGIRQRIDSDPLQAAWERAARVAERDSDNPMRRFWLPDASSPREATSGWIAPGPADERVNTNRVIAEALHCRENGWRPETTAYIIGPMRDEGGYHTVHGLWALTIARSNGCIPEADFRHPAELLLKEIRQAQAGAAEPHATLEIDLFAERLLMTLLANPAAGEAPDWAARLLALQNEDGSWGTAAEGERAYYRYHATMTAAWALAEYSATFLPRE</sequence>
<reference evidence="2 3" key="1">
    <citation type="submission" date="2020-08" db="EMBL/GenBank/DDBJ databases">
        <title>Acidobacteriota in marine sediments use diverse sulfur dissimilation pathways.</title>
        <authorList>
            <person name="Wasmund K."/>
        </authorList>
    </citation>
    <scope>NUCLEOTIDE SEQUENCE [LARGE SCALE GENOMIC DNA]</scope>
    <source>
        <strain evidence="2">MAG AM4</strain>
    </source>
</reference>
<gene>
    <name evidence="2" type="ORF">IFK94_14840</name>
</gene>
<keyword evidence="1" id="KW-0732">Signal</keyword>
<name>A0A8J6Y8T8_9BACT</name>
<feature type="signal peptide" evidence="1">
    <location>
        <begin position="1"/>
        <end position="20"/>
    </location>
</feature>
<dbReference type="Proteomes" id="UP000648239">
    <property type="component" value="Unassembled WGS sequence"/>
</dbReference>
<comment type="caution">
    <text evidence="2">The sequence shown here is derived from an EMBL/GenBank/DDBJ whole genome shotgun (WGS) entry which is preliminary data.</text>
</comment>
<accession>A0A8J6Y8T8</accession>
<evidence type="ECO:0008006" key="4">
    <source>
        <dbReference type="Google" id="ProtNLM"/>
    </source>
</evidence>
<proteinExistence type="predicted"/>
<organism evidence="2 3">
    <name type="scientific">Candidatus Polarisedimenticola svalbardensis</name>
    <dbReference type="NCBI Taxonomy" id="2886004"/>
    <lineage>
        <taxon>Bacteria</taxon>
        <taxon>Pseudomonadati</taxon>
        <taxon>Acidobacteriota</taxon>
        <taxon>Candidatus Polarisedimenticolia</taxon>
        <taxon>Candidatus Polarisedimenticolales</taxon>
        <taxon>Candidatus Polarisedimenticolaceae</taxon>
        <taxon>Candidatus Polarisedimenticola</taxon>
    </lineage>
</organism>
<protein>
    <recommendedName>
        <fullName evidence="4">Squalene cyclase C-terminal domain-containing protein</fullName>
    </recommendedName>
</protein>
<dbReference type="EMBL" id="JACXWD010000082">
    <property type="protein sequence ID" value="MBD3869395.1"/>
    <property type="molecule type" value="Genomic_DNA"/>
</dbReference>
<evidence type="ECO:0000313" key="2">
    <source>
        <dbReference type="EMBL" id="MBD3869395.1"/>
    </source>
</evidence>
<feature type="chain" id="PRO_5035171880" description="Squalene cyclase C-terminal domain-containing protein" evidence="1">
    <location>
        <begin position="21"/>
        <end position="270"/>
    </location>
</feature>